<evidence type="ECO:0000313" key="2">
    <source>
        <dbReference type="EMBL" id="SHL52739.1"/>
    </source>
</evidence>
<feature type="transmembrane region" description="Helical" evidence="1">
    <location>
        <begin position="51"/>
        <end position="73"/>
    </location>
</feature>
<dbReference type="InterPro" id="IPR025495">
    <property type="entry name" value="DUF4386"/>
</dbReference>
<organism evidence="2 3">
    <name type="scientific">Chryseobacterium contaminans</name>
    <dbReference type="NCBI Taxonomy" id="1423959"/>
    <lineage>
        <taxon>Bacteria</taxon>
        <taxon>Pseudomonadati</taxon>
        <taxon>Bacteroidota</taxon>
        <taxon>Flavobacteriia</taxon>
        <taxon>Flavobacteriales</taxon>
        <taxon>Weeksellaceae</taxon>
        <taxon>Chryseobacterium group</taxon>
        <taxon>Chryseobacterium</taxon>
    </lineage>
</organism>
<dbReference type="EMBL" id="FRBM01000004">
    <property type="protein sequence ID" value="SHL52739.1"/>
    <property type="molecule type" value="Genomic_DNA"/>
</dbReference>
<feature type="transmembrane region" description="Helical" evidence="1">
    <location>
        <begin position="142"/>
        <end position="162"/>
    </location>
</feature>
<keyword evidence="1" id="KW-0472">Membrane</keyword>
<evidence type="ECO:0000313" key="3">
    <source>
        <dbReference type="Proteomes" id="UP000184069"/>
    </source>
</evidence>
<feature type="transmembrane region" description="Helical" evidence="1">
    <location>
        <begin position="204"/>
        <end position="224"/>
    </location>
</feature>
<evidence type="ECO:0008006" key="4">
    <source>
        <dbReference type="Google" id="ProtNLM"/>
    </source>
</evidence>
<sequence>MESNTKTARWAGFIYLIVVITGFFSLMYVPTKLIEWENPEQTFNNISSSKPLFSLSIASSILCYIAFTLLPLALYKLLKNVNGSYAKLMVILALISVPISFINLQNKLSVLTIIEGADYLKIYKAEELQAQVMMLLKNYNNGILIVQIFWGLWLYPFGYLVYKSGFLPKILGIFLMLGCLGYVLNVLGRIVIPEFSSYPISGYITLPASIGEIGICIWLLMVGVKNKSINHNHQN</sequence>
<feature type="transmembrane region" description="Helical" evidence="1">
    <location>
        <begin position="174"/>
        <end position="192"/>
    </location>
</feature>
<keyword evidence="1" id="KW-0812">Transmembrane</keyword>
<feature type="transmembrane region" description="Helical" evidence="1">
    <location>
        <begin position="85"/>
        <end position="104"/>
    </location>
</feature>
<keyword evidence="1" id="KW-1133">Transmembrane helix</keyword>
<gene>
    <name evidence="2" type="ORF">SAMN05444407_104319</name>
</gene>
<evidence type="ECO:0000256" key="1">
    <source>
        <dbReference type="SAM" id="Phobius"/>
    </source>
</evidence>
<reference evidence="2 3" key="1">
    <citation type="submission" date="2016-11" db="EMBL/GenBank/DDBJ databases">
        <authorList>
            <person name="Jaros S."/>
            <person name="Januszkiewicz K."/>
            <person name="Wedrychowicz H."/>
        </authorList>
    </citation>
    <scope>NUCLEOTIDE SEQUENCE [LARGE SCALE GENOMIC DNA]</scope>
    <source>
        <strain evidence="2 3">DSM 27621</strain>
    </source>
</reference>
<dbReference type="STRING" id="1423959.SAMN05444407_104319"/>
<dbReference type="Proteomes" id="UP000184069">
    <property type="component" value="Unassembled WGS sequence"/>
</dbReference>
<dbReference type="AlphaFoldDB" id="A0A1M7BDQ5"/>
<accession>A0A1M7BDQ5</accession>
<feature type="transmembrane region" description="Helical" evidence="1">
    <location>
        <begin position="12"/>
        <end position="31"/>
    </location>
</feature>
<proteinExistence type="predicted"/>
<protein>
    <recommendedName>
        <fullName evidence="4">DUF4386 domain-containing protein</fullName>
    </recommendedName>
</protein>
<dbReference type="RefSeq" id="WP_073300270.1">
    <property type="nucleotide sequence ID" value="NZ_FRBM01000004.1"/>
</dbReference>
<dbReference type="Pfam" id="PF14329">
    <property type="entry name" value="DUF4386"/>
    <property type="match status" value="1"/>
</dbReference>
<name>A0A1M7BDQ5_9FLAO</name>